<dbReference type="GeneID" id="18243104"/>
<gene>
    <name evidence="1" type="ORF">BATDEDRAFT_88301</name>
</gene>
<evidence type="ECO:0000313" key="1">
    <source>
        <dbReference type="EMBL" id="EGF80568.1"/>
    </source>
</evidence>
<protein>
    <submittedName>
        <fullName evidence="1">Uncharacterized protein</fullName>
    </submittedName>
</protein>
<accession>F4P2G9</accession>
<reference evidence="1 2" key="1">
    <citation type="submission" date="2009-12" db="EMBL/GenBank/DDBJ databases">
        <title>The draft genome of Batrachochytrium dendrobatidis.</title>
        <authorList>
            <consortium name="US DOE Joint Genome Institute (JGI-PGF)"/>
            <person name="Kuo A."/>
            <person name="Salamov A."/>
            <person name="Schmutz J."/>
            <person name="Lucas S."/>
            <person name="Pitluck S."/>
            <person name="Rosenblum E."/>
            <person name="Stajich J."/>
            <person name="Eisen M."/>
            <person name="Grigoriev I.V."/>
        </authorList>
    </citation>
    <scope>NUCLEOTIDE SEQUENCE [LARGE SCALE GENOMIC DNA]</scope>
    <source>
        <strain evidence="2">JAM81 / FGSC 10211</strain>
    </source>
</reference>
<dbReference type="HOGENOM" id="CLU_2721821_0_0_1"/>
<proteinExistence type="predicted"/>
<dbReference type="EMBL" id="GL882883">
    <property type="protein sequence ID" value="EGF80568.1"/>
    <property type="molecule type" value="Genomic_DNA"/>
</dbReference>
<evidence type="ECO:0000313" key="2">
    <source>
        <dbReference type="Proteomes" id="UP000007241"/>
    </source>
</evidence>
<name>F4P2G9_BATDJ</name>
<keyword evidence="2" id="KW-1185">Reference proteome</keyword>
<dbReference type="Proteomes" id="UP000007241">
    <property type="component" value="Unassembled WGS sequence"/>
</dbReference>
<dbReference type="AlphaFoldDB" id="F4P2G9"/>
<sequence>MYTHVQYQSHATSVTIGQNISNFGIMSNTSVSVLVKIFDIKHAKTTLSDMHLVVMIHIDILPQRRRNHIHNT</sequence>
<dbReference type="RefSeq" id="XP_006678619.1">
    <property type="nucleotide sequence ID" value="XM_006678556.1"/>
</dbReference>
<dbReference type="InParanoid" id="F4P2G9"/>
<organism evidence="1 2">
    <name type="scientific">Batrachochytrium dendrobatidis (strain JAM81 / FGSC 10211)</name>
    <name type="common">Frog chytrid fungus</name>
    <dbReference type="NCBI Taxonomy" id="684364"/>
    <lineage>
        <taxon>Eukaryota</taxon>
        <taxon>Fungi</taxon>
        <taxon>Fungi incertae sedis</taxon>
        <taxon>Chytridiomycota</taxon>
        <taxon>Chytridiomycota incertae sedis</taxon>
        <taxon>Chytridiomycetes</taxon>
        <taxon>Rhizophydiales</taxon>
        <taxon>Rhizophydiales incertae sedis</taxon>
        <taxon>Batrachochytrium</taxon>
    </lineage>
</organism>